<gene>
    <name evidence="2" type="ORF">K8U77_06955</name>
</gene>
<comment type="caution">
    <text evidence="2">The sequence shown here is derived from an EMBL/GenBank/DDBJ whole genome shotgun (WGS) entry which is preliminary data.</text>
</comment>
<proteinExistence type="predicted"/>
<name>A0A9D2UXP5_9ACTN</name>
<dbReference type="Proteomes" id="UP000786989">
    <property type="component" value="Unassembled WGS sequence"/>
</dbReference>
<reference evidence="2" key="1">
    <citation type="journal article" date="2021" name="PeerJ">
        <title>Extensive microbial diversity within the chicken gut microbiome revealed by metagenomics and culture.</title>
        <authorList>
            <person name="Gilroy R."/>
            <person name="Ravi A."/>
            <person name="Getino M."/>
            <person name="Pursley I."/>
            <person name="Horton D.L."/>
            <person name="Alikhan N.F."/>
            <person name="Baker D."/>
            <person name="Gharbi K."/>
            <person name="Hall N."/>
            <person name="Watson M."/>
            <person name="Adriaenssens E.M."/>
            <person name="Foster-Nyarko E."/>
            <person name="Jarju S."/>
            <person name="Secka A."/>
            <person name="Antonio M."/>
            <person name="Oren A."/>
            <person name="Chaudhuri R.R."/>
            <person name="La Ragione R."/>
            <person name="Hildebrand F."/>
            <person name="Pallen M.J."/>
        </authorList>
    </citation>
    <scope>NUCLEOTIDE SEQUENCE</scope>
    <source>
        <strain evidence="2">ChiGjej6B6-11269</strain>
    </source>
</reference>
<dbReference type="EMBL" id="DYWI01000127">
    <property type="protein sequence ID" value="HJF65831.1"/>
    <property type="molecule type" value="Genomic_DNA"/>
</dbReference>
<feature type="transmembrane region" description="Helical" evidence="1">
    <location>
        <begin position="79"/>
        <end position="103"/>
    </location>
</feature>
<evidence type="ECO:0000313" key="3">
    <source>
        <dbReference type="Proteomes" id="UP000786989"/>
    </source>
</evidence>
<organism evidence="2 3">
    <name type="scientific">Slackia equolifaciens</name>
    <dbReference type="NCBI Taxonomy" id="498718"/>
    <lineage>
        <taxon>Bacteria</taxon>
        <taxon>Bacillati</taxon>
        <taxon>Actinomycetota</taxon>
        <taxon>Coriobacteriia</taxon>
        <taxon>Eggerthellales</taxon>
        <taxon>Eggerthellaceae</taxon>
        <taxon>Slackia</taxon>
    </lineage>
</organism>
<keyword evidence="1" id="KW-0812">Transmembrane</keyword>
<keyword evidence="1" id="KW-0472">Membrane</keyword>
<evidence type="ECO:0000256" key="1">
    <source>
        <dbReference type="SAM" id="Phobius"/>
    </source>
</evidence>
<keyword evidence="1" id="KW-1133">Transmembrane helix</keyword>
<protein>
    <submittedName>
        <fullName evidence="2">Viscotoxin-A3</fullName>
    </submittedName>
</protein>
<dbReference type="AlphaFoldDB" id="A0A9D2UXP5"/>
<feature type="transmembrane region" description="Helical" evidence="1">
    <location>
        <begin position="124"/>
        <end position="145"/>
    </location>
</feature>
<reference evidence="2" key="2">
    <citation type="submission" date="2021-09" db="EMBL/GenBank/DDBJ databases">
        <authorList>
            <person name="Gilroy R."/>
        </authorList>
    </citation>
    <scope>NUCLEOTIDE SEQUENCE</scope>
    <source>
        <strain evidence="2">ChiGjej6B6-11269</strain>
    </source>
</reference>
<evidence type="ECO:0000313" key="2">
    <source>
        <dbReference type="EMBL" id="HJF65831.1"/>
    </source>
</evidence>
<feature type="transmembrane region" description="Helical" evidence="1">
    <location>
        <begin position="35"/>
        <end position="59"/>
    </location>
</feature>
<accession>A0A9D2UXP5</accession>
<sequence length="156" mass="17101">MSKKTKQQTAQVSELSDEQIRAEEKFLKGVPRVNIGAFLMPAIWGPAHGIWVTILYYPLWLLADNCFVGAFVARTPLSIAFAVIVAVALFAMTLAFSIISQPLALHRAVDMGISKETYLRRQRIWAIAMAVVAAVALAAATYYNLCINPEMLAAMG</sequence>